<comment type="caution">
    <text evidence="1">The sequence shown here is derived from an EMBL/GenBank/DDBJ whole genome shotgun (WGS) entry which is preliminary data.</text>
</comment>
<accession>A0A9P6GZU0</accession>
<reference evidence="1 2" key="1">
    <citation type="journal article" date="2020" name="Genome Biol. Evol.">
        <title>Comparative genomics of strictly vertically transmitted, feminizing microsporidia endosymbionts of amphipod crustaceans.</title>
        <authorList>
            <person name="Cormier A."/>
            <person name="Chebbi M.A."/>
            <person name="Giraud I."/>
            <person name="Wattier R."/>
            <person name="Teixeira M."/>
            <person name="Gilbert C."/>
            <person name="Rigaud T."/>
            <person name="Cordaux R."/>
        </authorList>
    </citation>
    <scope>NUCLEOTIDE SEQUENCE [LARGE SCALE GENOMIC DNA]</scope>
    <source>
        <strain evidence="1 2">Ou3-Ou53</strain>
    </source>
</reference>
<dbReference type="AlphaFoldDB" id="A0A9P6GZU0"/>
<organism evidence="1 2">
    <name type="scientific">Nosema granulosis</name>
    <dbReference type="NCBI Taxonomy" id="83296"/>
    <lineage>
        <taxon>Eukaryota</taxon>
        <taxon>Fungi</taxon>
        <taxon>Fungi incertae sedis</taxon>
        <taxon>Microsporidia</taxon>
        <taxon>Nosematidae</taxon>
        <taxon>Nosema</taxon>
    </lineage>
</organism>
<sequence>MSNIDLFLSRQKLNVFDYSIKLEAETFFKDLLVLLIFSNARPEKSDDVIVSKKEILEKNILADDGLAYLEPKEGYFNLTKAKDKKLIDDIVYFVIQEYICDIVDYIDSSKSTSKTLVSGMEKDKDLIVNVEYLKKIDLTTFKEDFKQVLEYENGSSIDGFDFLKVKVSNGLCYDDGDSSCTDCYSLEDKNIKAVWILKKWIYTILHGYDTD</sequence>
<gene>
    <name evidence="1" type="ORF">NGRA_2187</name>
</gene>
<keyword evidence="2" id="KW-1185">Reference proteome</keyword>
<evidence type="ECO:0000313" key="1">
    <source>
        <dbReference type="EMBL" id="KAF9762131.1"/>
    </source>
</evidence>
<dbReference type="Proteomes" id="UP000740883">
    <property type="component" value="Unassembled WGS sequence"/>
</dbReference>
<proteinExistence type="predicted"/>
<name>A0A9P6GZU0_9MICR</name>
<dbReference type="EMBL" id="SBJO01000205">
    <property type="protein sequence ID" value="KAF9762131.1"/>
    <property type="molecule type" value="Genomic_DNA"/>
</dbReference>
<protein>
    <submittedName>
        <fullName evidence="1">Uncharacterized protein</fullName>
    </submittedName>
</protein>
<evidence type="ECO:0000313" key="2">
    <source>
        <dbReference type="Proteomes" id="UP000740883"/>
    </source>
</evidence>